<keyword evidence="3" id="KW-1185">Reference proteome</keyword>
<gene>
    <name evidence="2" type="ORF">EVAR_86233_1</name>
</gene>
<comment type="caution">
    <text evidence="2">The sequence shown here is derived from an EMBL/GenBank/DDBJ whole genome shotgun (WGS) entry which is preliminary data.</text>
</comment>
<evidence type="ECO:0000313" key="2">
    <source>
        <dbReference type="EMBL" id="GBP23856.1"/>
    </source>
</evidence>
<evidence type="ECO:0000256" key="1">
    <source>
        <dbReference type="SAM" id="MobiDB-lite"/>
    </source>
</evidence>
<sequence>MPYRERRFPRAGGARRRFPRAPYESPLPRTTIKKYQSSKADDGLDGGRARVGAGAGAPIEPHRRFPIMANRSEITRTPTTPRTPARATAADSRVAPAAGAGRVCIRLCTHTEPLSHTKPCCATVVALGCSTKVQKWVDLTTLLQNTDVTYQLPLLHFVERVEVLSIIYLFLWGCKCPWSAVTISSVTARALVCPSNMT</sequence>
<evidence type="ECO:0000313" key="3">
    <source>
        <dbReference type="Proteomes" id="UP000299102"/>
    </source>
</evidence>
<feature type="region of interest" description="Disordered" evidence="1">
    <location>
        <begin position="1"/>
        <end position="46"/>
    </location>
</feature>
<proteinExistence type="predicted"/>
<dbReference type="EMBL" id="BGZK01000154">
    <property type="protein sequence ID" value="GBP23856.1"/>
    <property type="molecule type" value="Genomic_DNA"/>
</dbReference>
<organism evidence="2 3">
    <name type="scientific">Eumeta variegata</name>
    <name type="common">Bagworm moth</name>
    <name type="synonym">Eumeta japonica</name>
    <dbReference type="NCBI Taxonomy" id="151549"/>
    <lineage>
        <taxon>Eukaryota</taxon>
        <taxon>Metazoa</taxon>
        <taxon>Ecdysozoa</taxon>
        <taxon>Arthropoda</taxon>
        <taxon>Hexapoda</taxon>
        <taxon>Insecta</taxon>
        <taxon>Pterygota</taxon>
        <taxon>Neoptera</taxon>
        <taxon>Endopterygota</taxon>
        <taxon>Lepidoptera</taxon>
        <taxon>Glossata</taxon>
        <taxon>Ditrysia</taxon>
        <taxon>Tineoidea</taxon>
        <taxon>Psychidae</taxon>
        <taxon>Oiketicinae</taxon>
        <taxon>Eumeta</taxon>
    </lineage>
</organism>
<dbReference type="Proteomes" id="UP000299102">
    <property type="component" value="Unassembled WGS sequence"/>
</dbReference>
<name>A0A4C1UD34_EUMVA</name>
<protein>
    <submittedName>
        <fullName evidence="2">Uncharacterized protein</fullName>
    </submittedName>
</protein>
<reference evidence="2 3" key="1">
    <citation type="journal article" date="2019" name="Commun. Biol.">
        <title>The bagworm genome reveals a unique fibroin gene that provides high tensile strength.</title>
        <authorList>
            <person name="Kono N."/>
            <person name="Nakamura H."/>
            <person name="Ohtoshi R."/>
            <person name="Tomita M."/>
            <person name="Numata K."/>
            <person name="Arakawa K."/>
        </authorList>
    </citation>
    <scope>NUCLEOTIDE SEQUENCE [LARGE SCALE GENOMIC DNA]</scope>
</reference>
<accession>A0A4C1UD34</accession>
<dbReference type="AlphaFoldDB" id="A0A4C1UD34"/>
<feature type="compositionally biased region" description="Basic residues" evidence="1">
    <location>
        <begin position="9"/>
        <end position="19"/>
    </location>
</feature>